<proteinExistence type="predicted"/>
<dbReference type="OrthoDB" id="6380988at2759"/>
<evidence type="ECO:0000313" key="4">
    <source>
        <dbReference type="Proteomes" id="UP000076858"/>
    </source>
</evidence>
<dbReference type="Proteomes" id="UP000076858">
    <property type="component" value="Unassembled WGS sequence"/>
</dbReference>
<evidence type="ECO:0000256" key="1">
    <source>
        <dbReference type="SAM" id="MobiDB-lite"/>
    </source>
</evidence>
<dbReference type="AlphaFoldDB" id="A0A162RKW4"/>
<evidence type="ECO:0000313" key="3">
    <source>
        <dbReference type="EMBL" id="KZS20599.1"/>
    </source>
</evidence>
<name>A0A162RKW4_9CRUS</name>
<keyword evidence="2" id="KW-0732">Signal</keyword>
<gene>
    <name evidence="3" type="ORF">APZ42_012661</name>
</gene>
<organism evidence="3 4">
    <name type="scientific">Daphnia magna</name>
    <dbReference type="NCBI Taxonomy" id="35525"/>
    <lineage>
        <taxon>Eukaryota</taxon>
        <taxon>Metazoa</taxon>
        <taxon>Ecdysozoa</taxon>
        <taxon>Arthropoda</taxon>
        <taxon>Crustacea</taxon>
        <taxon>Branchiopoda</taxon>
        <taxon>Diplostraca</taxon>
        <taxon>Cladocera</taxon>
        <taxon>Anomopoda</taxon>
        <taxon>Daphniidae</taxon>
        <taxon>Daphnia</taxon>
    </lineage>
</organism>
<keyword evidence="4" id="KW-1185">Reference proteome</keyword>
<reference evidence="3 4" key="1">
    <citation type="submission" date="2016-03" db="EMBL/GenBank/DDBJ databases">
        <title>EvidentialGene: Evidence-directed Construction of Genes on Genomes.</title>
        <authorList>
            <person name="Gilbert D.G."/>
            <person name="Choi J.-H."/>
            <person name="Mockaitis K."/>
            <person name="Colbourne J."/>
            <person name="Pfrender M."/>
        </authorList>
    </citation>
    <scope>NUCLEOTIDE SEQUENCE [LARGE SCALE GENOMIC DNA]</scope>
    <source>
        <strain evidence="3 4">Xinb3</strain>
        <tissue evidence="3">Complete organism</tissue>
    </source>
</reference>
<accession>A0A162RKW4</accession>
<feature type="signal peptide" evidence="2">
    <location>
        <begin position="1"/>
        <end position="18"/>
    </location>
</feature>
<feature type="compositionally biased region" description="Polar residues" evidence="1">
    <location>
        <begin position="671"/>
        <end position="682"/>
    </location>
</feature>
<feature type="region of interest" description="Disordered" evidence="1">
    <location>
        <begin position="671"/>
        <end position="697"/>
    </location>
</feature>
<sequence>MRFHVAVLLATVLVVLDAAPYKRQYYPQRAGYYPTSAYYGPAGFSADDYYSAPYSGYPSYYSGYNRNQQYNSRPSSYRYPSSFGYQSAYPNGFGWPRWSSFPRFVATPQSKPTAAGVIAVVAPNVADEGLKAQQPVVLVLDHDEDDLQQQQQQQEEEEFDLSKLVGNFVPDVNHQQQQPQDEEQPELQEPATQDGFLGAVAQAQFAAQSEADFDQPELSPLVVPSGMSFESQEAVAAEQVVQHDQPAPMAAVEPVVEAQVQPIAVVAEPVQVAELAEPVSAIADQVGQSTKVEEPVEAQAVDEPVQVAQTAFQVGETAQVAEPLAESDIVQAADAGTIVVPLISADANQPEAVVEFVPVDPVSDIEQQIVAVAEPAVEAEPVPETPVVADVVHVDPLPVAEAEQKPEEDAGVPVAAVQEAAPETPVVADIVQVDPLPVAEAEQKPQEDAGVPVAEPAQVAVQVPVAADEEQVVELSPVVQVEPLAVAEVEQKPVEDVVPVAAVQEAAPETPVVADVVQVDPLPVAEVEQKPEEDVVPVAAVQEAVQEAVPETPVVADVVQVDPLPVAEAEQKPQEDAGVPVAVEEAKPVGQQEIWVHVSPAGQSTQEQDAVQLASRPFPATPTFQKPEVWIESDVAAPSQVDQQDTVLAVLEAGQPAKVGTPVQVALNADNSNEQDNSAENASTEKAETVTESNEDNSLEKMQVELVQSAEPVPLPQADSQVKDPVEQQQQQPLIYREEIVVSSGSLAVGHQGDAQVSLKPAAVIAIPDRVTAAQVEEEAGQVQAVESDQKVEKPVAEDLKIEEPVVAEQEKTELRLHHQLGGKHDSDLTSILFAKGINKHKGPGCLSGASIRHHPNMATFYGLRARV</sequence>
<dbReference type="EMBL" id="LRGB01000146">
    <property type="protein sequence ID" value="KZS20599.1"/>
    <property type="molecule type" value="Genomic_DNA"/>
</dbReference>
<evidence type="ECO:0000256" key="2">
    <source>
        <dbReference type="SAM" id="SignalP"/>
    </source>
</evidence>
<feature type="chain" id="PRO_5007839072" evidence="2">
    <location>
        <begin position="19"/>
        <end position="868"/>
    </location>
</feature>
<protein>
    <submittedName>
        <fullName evidence="3">Uncharacterized protein</fullName>
    </submittedName>
</protein>
<comment type="caution">
    <text evidence="3">The sequence shown here is derived from an EMBL/GenBank/DDBJ whole genome shotgun (WGS) entry which is preliminary data.</text>
</comment>